<evidence type="ECO:0000256" key="9">
    <source>
        <dbReference type="ARBA" id="ARBA00022840"/>
    </source>
</evidence>
<reference evidence="15" key="1">
    <citation type="submission" date="2020-11" db="EMBL/GenBank/DDBJ databases">
        <authorList>
            <consortium name="DOE Joint Genome Institute"/>
            <person name="Ahrendt S."/>
            <person name="Riley R."/>
            <person name="Andreopoulos W."/>
            <person name="Labutti K."/>
            <person name="Pangilinan J."/>
            <person name="Ruiz-Duenas F.J."/>
            <person name="Barrasa J.M."/>
            <person name="Sanchez-Garcia M."/>
            <person name="Camarero S."/>
            <person name="Miyauchi S."/>
            <person name="Serrano A."/>
            <person name="Linde D."/>
            <person name="Babiker R."/>
            <person name="Drula E."/>
            <person name="Ayuso-Fernandez I."/>
            <person name="Pacheco R."/>
            <person name="Padilla G."/>
            <person name="Ferreira P."/>
            <person name="Barriuso J."/>
            <person name="Kellner H."/>
            <person name="Castanera R."/>
            <person name="Alfaro M."/>
            <person name="Ramirez L."/>
            <person name="Pisabarro A.G."/>
            <person name="Kuo A."/>
            <person name="Tritt A."/>
            <person name="Lipzen A."/>
            <person name="He G."/>
            <person name="Yan M."/>
            <person name="Ng V."/>
            <person name="Cullen D."/>
            <person name="Martin F."/>
            <person name="Rosso M.-N."/>
            <person name="Henrissat B."/>
            <person name="Hibbett D."/>
            <person name="Martinez A.T."/>
            <person name="Grigoriev I.V."/>
        </authorList>
    </citation>
    <scope>NUCLEOTIDE SEQUENCE</scope>
    <source>
        <strain evidence="15">CIRM-BRFM 674</strain>
    </source>
</reference>
<dbReference type="PROSITE" id="PS00108">
    <property type="entry name" value="PROTEIN_KINASE_ST"/>
    <property type="match status" value="1"/>
</dbReference>
<dbReference type="PROSITE" id="PS00107">
    <property type="entry name" value="PROTEIN_KINASE_ATP"/>
    <property type="match status" value="1"/>
</dbReference>
<dbReference type="InterPro" id="IPR000719">
    <property type="entry name" value="Prot_kinase_dom"/>
</dbReference>
<dbReference type="GO" id="GO:0005524">
    <property type="term" value="F:ATP binding"/>
    <property type="evidence" value="ECO:0007669"/>
    <property type="project" value="UniProtKB-UniRule"/>
</dbReference>
<dbReference type="FunFam" id="1.10.510.10:FF:000394">
    <property type="entry name" value="Serine/threonine-protein kinase HSL1"/>
    <property type="match status" value="1"/>
</dbReference>
<comment type="catalytic activity">
    <reaction evidence="11">
        <text>L-seryl-[protein] + ATP = O-phospho-L-seryl-[protein] + ADP + H(+)</text>
        <dbReference type="Rhea" id="RHEA:17989"/>
        <dbReference type="Rhea" id="RHEA-COMP:9863"/>
        <dbReference type="Rhea" id="RHEA-COMP:11604"/>
        <dbReference type="ChEBI" id="CHEBI:15378"/>
        <dbReference type="ChEBI" id="CHEBI:29999"/>
        <dbReference type="ChEBI" id="CHEBI:30616"/>
        <dbReference type="ChEBI" id="CHEBI:83421"/>
        <dbReference type="ChEBI" id="CHEBI:456216"/>
        <dbReference type="EC" id="2.7.11.1"/>
    </reaction>
</comment>
<evidence type="ECO:0000256" key="4">
    <source>
        <dbReference type="ARBA" id="ARBA00022527"/>
    </source>
</evidence>
<proteinExistence type="inferred from homology"/>
<evidence type="ECO:0000256" key="8">
    <source>
        <dbReference type="ARBA" id="ARBA00022777"/>
    </source>
</evidence>
<evidence type="ECO:0000256" key="11">
    <source>
        <dbReference type="ARBA" id="ARBA00048679"/>
    </source>
</evidence>
<keyword evidence="5" id="KW-0597">Phosphoprotein</keyword>
<dbReference type="GO" id="GO:0005935">
    <property type="term" value="C:cellular bud neck"/>
    <property type="evidence" value="ECO:0007669"/>
    <property type="project" value="UniProtKB-SubCell"/>
</dbReference>
<dbReference type="Gene3D" id="1.10.510.10">
    <property type="entry name" value="Transferase(Phosphotransferase) domain 1"/>
    <property type="match status" value="1"/>
</dbReference>
<dbReference type="AlphaFoldDB" id="A0A9P6D6D6"/>
<evidence type="ECO:0000256" key="1">
    <source>
        <dbReference type="ARBA" id="ARBA00004266"/>
    </source>
</evidence>
<keyword evidence="16" id="KW-1185">Reference proteome</keyword>
<feature type="region of interest" description="Disordered" evidence="13">
    <location>
        <begin position="614"/>
        <end position="636"/>
    </location>
</feature>
<evidence type="ECO:0000256" key="13">
    <source>
        <dbReference type="SAM" id="MobiDB-lite"/>
    </source>
</evidence>
<evidence type="ECO:0000256" key="2">
    <source>
        <dbReference type="ARBA" id="ARBA00010791"/>
    </source>
</evidence>
<feature type="region of interest" description="Disordered" evidence="13">
    <location>
        <begin position="498"/>
        <end position="521"/>
    </location>
</feature>
<name>A0A9P6D6D6_9AGAR</name>
<feature type="region of interest" description="Disordered" evidence="13">
    <location>
        <begin position="537"/>
        <end position="572"/>
    </location>
</feature>
<dbReference type="PANTHER" id="PTHR24346">
    <property type="entry name" value="MAP/MICROTUBULE AFFINITY-REGULATING KINASE"/>
    <property type="match status" value="1"/>
</dbReference>
<feature type="region of interest" description="Disordered" evidence="13">
    <location>
        <begin position="382"/>
        <end position="416"/>
    </location>
</feature>
<evidence type="ECO:0000256" key="6">
    <source>
        <dbReference type="ARBA" id="ARBA00022679"/>
    </source>
</evidence>
<evidence type="ECO:0000313" key="16">
    <source>
        <dbReference type="Proteomes" id="UP000807469"/>
    </source>
</evidence>
<gene>
    <name evidence="15" type="ORF">BDN70DRAFT_871132</name>
</gene>
<dbReference type="PANTHER" id="PTHR24346:SF110">
    <property type="entry name" value="NON-SPECIFIC SERINE_THREONINE PROTEIN KINASE"/>
    <property type="match status" value="1"/>
</dbReference>
<dbReference type="GO" id="GO:0005940">
    <property type="term" value="C:septin ring"/>
    <property type="evidence" value="ECO:0007669"/>
    <property type="project" value="UniProtKB-ARBA"/>
</dbReference>
<feature type="domain" description="Protein kinase" evidence="14">
    <location>
        <begin position="27"/>
        <end position="292"/>
    </location>
</feature>
<dbReference type="EMBL" id="MU155135">
    <property type="protein sequence ID" value="KAF9485484.1"/>
    <property type="molecule type" value="Genomic_DNA"/>
</dbReference>
<dbReference type="CDD" id="cd14081">
    <property type="entry name" value="STKc_BRSK1_2"/>
    <property type="match status" value="1"/>
</dbReference>
<keyword evidence="7 12" id="KW-0547">Nucleotide-binding</keyword>
<keyword evidence="4" id="KW-0723">Serine/threonine-protein kinase</keyword>
<protein>
    <recommendedName>
        <fullName evidence="3">non-specific serine/threonine protein kinase</fullName>
        <ecNumber evidence="3">2.7.11.1</ecNumber>
    </recommendedName>
</protein>
<dbReference type="PROSITE" id="PS50011">
    <property type="entry name" value="PROTEIN_KINASE_DOM"/>
    <property type="match status" value="1"/>
</dbReference>
<keyword evidence="6" id="KW-0808">Transferase</keyword>
<comment type="caution">
    <text evidence="15">The sequence shown here is derived from an EMBL/GenBank/DDBJ whole genome shotgun (WGS) entry which is preliminary data.</text>
</comment>
<evidence type="ECO:0000256" key="12">
    <source>
        <dbReference type="PROSITE-ProRule" id="PRU10141"/>
    </source>
</evidence>
<dbReference type="InterPro" id="IPR011009">
    <property type="entry name" value="Kinase-like_dom_sf"/>
</dbReference>
<comment type="subcellular location">
    <subcellularLocation>
        <location evidence="1">Bud neck</location>
    </subcellularLocation>
</comment>
<dbReference type="InterPro" id="IPR017441">
    <property type="entry name" value="Protein_kinase_ATP_BS"/>
</dbReference>
<sequence length="801" mass="90496">MTDSPDIHNPFAMRPKKPHDPKMIGLWKVGRTLGKGFSGHVRIARHSKTGQYAAIKIISKGSLASRVSLNRLADEVEHNLLAVEREIVVMKLIDHPNVMKLYDVWETSSSLYLILEYVQGGELFDYLCDNGRRPTVEALDYFQQIICAVDYCHRFNIAHRDLKLENILIDQDSNIKVADFGMATWQDYSRGKLLKTSCGSPHYAAPEIISGRPYDGAMSDIWSCGVILYALLAAKLPFDDDDCPTLLRKISIGRFEMPQDISHDAQDLISRMLTIDVKKRITMSEILRHPFFTSQPLKNPSAMLSNTNMTSLDRPIKNRSAIDPDIFANLRTLFHGVPDDELMTSLINSEKNWQKGIYHLLVSYRKRYLNLQNDAEERLELTLERTKSRQPRRKVRPSESMLPPRNDPPTPNRARDHHNELLTMTSEMSLVHVHYPTDTTPGISLSAPSPEGRGYIPQDALSSLVPPELEDEKMQVFFQQVANHLNILQARAVSVSKAGGHLGKSPSVSSSTSKNPPVLHVDIPSPIKLRYDAFKENTSNVSPSPSSPSNELGMQETKPLTLRQKRRPNTDTVDKENLLPITESDIIHRQSPLTRQTARLSDSNRLQIDTAVTRPSKLKKKRAPTNPPASPMFSEAGSSFTFQAPVGAPRRGWLDTVFKFKPTTYSLMSRHDVHTTRSECRRLLTEMNMLVSLEDAEKLGVLKCRTHQDNRDVRNAMVGLKTVKFRVELQWPPPLLCREGYIVVLVVIQEKGPLETFKAIFSRLERIWTLDDGGSMRSRTSSVVSSTPSSINAANYLSRQR</sequence>
<dbReference type="EC" id="2.7.11.1" evidence="3"/>
<evidence type="ECO:0000256" key="7">
    <source>
        <dbReference type="ARBA" id="ARBA00022741"/>
    </source>
</evidence>
<evidence type="ECO:0000256" key="5">
    <source>
        <dbReference type="ARBA" id="ARBA00022553"/>
    </source>
</evidence>
<dbReference type="Pfam" id="PF00069">
    <property type="entry name" value="Pkinase"/>
    <property type="match status" value="1"/>
</dbReference>
<feature type="binding site" evidence="12">
    <location>
        <position position="56"/>
    </location>
    <ligand>
        <name>ATP</name>
        <dbReference type="ChEBI" id="CHEBI:30616"/>
    </ligand>
</feature>
<accession>A0A9P6D6D6</accession>
<evidence type="ECO:0000256" key="3">
    <source>
        <dbReference type="ARBA" id="ARBA00012513"/>
    </source>
</evidence>
<keyword evidence="9 12" id="KW-0067">ATP-binding</keyword>
<dbReference type="SUPFAM" id="SSF56112">
    <property type="entry name" value="Protein kinase-like (PK-like)"/>
    <property type="match status" value="1"/>
</dbReference>
<keyword evidence="8" id="KW-0418">Kinase</keyword>
<dbReference type="OrthoDB" id="193931at2759"/>
<dbReference type="GO" id="GO:0035556">
    <property type="term" value="P:intracellular signal transduction"/>
    <property type="evidence" value="ECO:0007669"/>
    <property type="project" value="TreeGrafter"/>
</dbReference>
<dbReference type="InterPro" id="IPR008271">
    <property type="entry name" value="Ser/Thr_kinase_AS"/>
</dbReference>
<dbReference type="Proteomes" id="UP000807469">
    <property type="component" value="Unassembled WGS sequence"/>
</dbReference>
<comment type="catalytic activity">
    <reaction evidence="10">
        <text>L-threonyl-[protein] + ATP = O-phospho-L-threonyl-[protein] + ADP + H(+)</text>
        <dbReference type="Rhea" id="RHEA:46608"/>
        <dbReference type="Rhea" id="RHEA-COMP:11060"/>
        <dbReference type="Rhea" id="RHEA-COMP:11605"/>
        <dbReference type="ChEBI" id="CHEBI:15378"/>
        <dbReference type="ChEBI" id="CHEBI:30013"/>
        <dbReference type="ChEBI" id="CHEBI:30616"/>
        <dbReference type="ChEBI" id="CHEBI:61977"/>
        <dbReference type="ChEBI" id="CHEBI:456216"/>
        <dbReference type="EC" id="2.7.11.1"/>
    </reaction>
</comment>
<dbReference type="GO" id="GO:0004674">
    <property type="term" value="F:protein serine/threonine kinase activity"/>
    <property type="evidence" value="ECO:0007669"/>
    <property type="project" value="UniProtKB-KW"/>
</dbReference>
<dbReference type="SMART" id="SM00220">
    <property type="entry name" value="S_TKc"/>
    <property type="match status" value="1"/>
</dbReference>
<feature type="compositionally biased region" description="Low complexity" evidence="13">
    <location>
        <begin position="504"/>
        <end position="518"/>
    </location>
</feature>
<evidence type="ECO:0000259" key="14">
    <source>
        <dbReference type="PROSITE" id="PS50011"/>
    </source>
</evidence>
<organism evidence="15 16">
    <name type="scientific">Pholiota conissans</name>
    <dbReference type="NCBI Taxonomy" id="109636"/>
    <lineage>
        <taxon>Eukaryota</taxon>
        <taxon>Fungi</taxon>
        <taxon>Dikarya</taxon>
        <taxon>Basidiomycota</taxon>
        <taxon>Agaricomycotina</taxon>
        <taxon>Agaricomycetes</taxon>
        <taxon>Agaricomycetidae</taxon>
        <taxon>Agaricales</taxon>
        <taxon>Agaricineae</taxon>
        <taxon>Strophariaceae</taxon>
        <taxon>Pholiota</taxon>
    </lineage>
</organism>
<evidence type="ECO:0000313" key="15">
    <source>
        <dbReference type="EMBL" id="KAF9485484.1"/>
    </source>
</evidence>
<comment type="similarity">
    <text evidence="2">Belongs to the protein kinase superfamily. CAMK Ser/Thr protein kinase family. NIM1 subfamily.</text>
</comment>
<evidence type="ECO:0000256" key="10">
    <source>
        <dbReference type="ARBA" id="ARBA00047899"/>
    </source>
</evidence>